<keyword evidence="5 12" id="KW-0808">Transferase</keyword>
<name>A0A0G2E4V1_PHACM</name>
<comment type="subcellular location">
    <subcellularLocation>
        <location evidence="1 10">Endoplasmic reticulum membrane</location>
        <topology evidence="1 10">Multi-pass membrane protein</topology>
    </subcellularLocation>
</comment>
<dbReference type="EC" id="2.4.1.-" evidence="10"/>
<protein>
    <recommendedName>
        <fullName evidence="10">Mannosyltransferase</fullName>
        <ecNumber evidence="10">2.4.1.-</ecNumber>
    </recommendedName>
</protein>
<evidence type="ECO:0000256" key="6">
    <source>
        <dbReference type="ARBA" id="ARBA00022692"/>
    </source>
</evidence>
<dbReference type="PANTHER" id="PTHR22760">
    <property type="entry name" value="GLYCOSYLTRANSFERASE"/>
    <property type="match status" value="1"/>
</dbReference>
<evidence type="ECO:0000256" key="11">
    <source>
        <dbReference type="SAM" id="MobiDB-lite"/>
    </source>
</evidence>
<dbReference type="AlphaFoldDB" id="A0A0G2E4V1"/>
<evidence type="ECO:0000256" key="9">
    <source>
        <dbReference type="ARBA" id="ARBA00023136"/>
    </source>
</evidence>
<proteinExistence type="inferred from homology"/>
<evidence type="ECO:0000256" key="1">
    <source>
        <dbReference type="ARBA" id="ARBA00004477"/>
    </source>
</evidence>
<evidence type="ECO:0000313" key="13">
    <source>
        <dbReference type="Proteomes" id="UP000053317"/>
    </source>
</evidence>
<feature type="transmembrane region" description="Helical" evidence="10">
    <location>
        <begin position="313"/>
        <end position="332"/>
    </location>
</feature>
<dbReference type="InterPro" id="IPR005599">
    <property type="entry name" value="GPI_mannosylTrfase"/>
</dbReference>
<evidence type="ECO:0000256" key="4">
    <source>
        <dbReference type="ARBA" id="ARBA00022676"/>
    </source>
</evidence>
<dbReference type="UniPathway" id="UPA00378"/>
<feature type="transmembrane region" description="Helical" evidence="10">
    <location>
        <begin position="283"/>
        <end position="301"/>
    </location>
</feature>
<keyword evidence="13" id="KW-1185">Reference proteome</keyword>
<gene>
    <name evidence="12" type="ORF">UCRPC4_g05382</name>
</gene>
<feature type="transmembrane region" description="Helical" evidence="10">
    <location>
        <begin position="183"/>
        <end position="200"/>
    </location>
</feature>
<feature type="transmembrane region" description="Helical" evidence="10">
    <location>
        <begin position="227"/>
        <end position="252"/>
    </location>
</feature>
<evidence type="ECO:0000313" key="12">
    <source>
        <dbReference type="EMBL" id="KKY17749.1"/>
    </source>
</evidence>
<feature type="transmembrane region" description="Helical" evidence="10">
    <location>
        <begin position="160"/>
        <end position="177"/>
    </location>
</feature>
<feature type="transmembrane region" description="Helical" evidence="10">
    <location>
        <begin position="378"/>
        <end position="400"/>
    </location>
</feature>
<comment type="caution">
    <text evidence="12">The sequence shown here is derived from an EMBL/GenBank/DDBJ whole genome shotgun (WGS) entry which is preliminary data.</text>
</comment>
<dbReference type="GO" id="GO:0000026">
    <property type="term" value="F:alpha-1,2-mannosyltransferase activity"/>
    <property type="evidence" value="ECO:0007669"/>
    <property type="project" value="TreeGrafter"/>
</dbReference>
<feature type="region of interest" description="Disordered" evidence="11">
    <location>
        <begin position="1"/>
        <end position="45"/>
    </location>
</feature>
<evidence type="ECO:0000256" key="5">
    <source>
        <dbReference type="ARBA" id="ARBA00022679"/>
    </source>
</evidence>
<comment type="similarity">
    <text evidence="3 10">Belongs to the glycosyltransferase 22 family.</text>
</comment>
<keyword evidence="7 10" id="KW-0256">Endoplasmic reticulum</keyword>
<feature type="compositionally biased region" description="Polar residues" evidence="11">
    <location>
        <begin position="19"/>
        <end position="45"/>
    </location>
</feature>
<keyword evidence="4 10" id="KW-0328">Glycosyltransferase</keyword>
<feature type="transmembrane region" description="Helical" evidence="10">
    <location>
        <begin position="129"/>
        <end position="148"/>
    </location>
</feature>
<comment type="pathway">
    <text evidence="2">Protein modification; protein glycosylation.</text>
</comment>
<dbReference type="Proteomes" id="UP000053317">
    <property type="component" value="Unassembled WGS sequence"/>
</dbReference>
<keyword evidence="6 10" id="KW-0812">Transmembrane</keyword>
<evidence type="ECO:0000256" key="7">
    <source>
        <dbReference type="ARBA" id="ARBA00022824"/>
    </source>
</evidence>
<dbReference type="PANTHER" id="PTHR22760:SF2">
    <property type="entry name" value="ALPHA-1,2-MANNOSYLTRANSFERASE ALG9"/>
    <property type="match status" value="1"/>
</dbReference>
<dbReference type="GO" id="GO:0005789">
    <property type="term" value="C:endoplasmic reticulum membrane"/>
    <property type="evidence" value="ECO:0007669"/>
    <property type="project" value="UniProtKB-SubCell"/>
</dbReference>
<reference evidence="12 13" key="1">
    <citation type="submission" date="2015-05" db="EMBL/GenBank/DDBJ databases">
        <title>Distinctive expansion of gene families associated with plant cell wall degradation and secondary metabolism in the genomes of grapevine trunk pathogens.</title>
        <authorList>
            <person name="Lawrence D.P."/>
            <person name="Travadon R."/>
            <person name="Rolshausen P.E."/>
            <person name="Baumgartner K."/>
        </authorList>
    </citation>
    <scope>NUCLEOTIDE SEQUENCE [LARGE SCALE GENOMIC DNA]</scope>
    <source>
        <strain evidence="12">UCRPC4</strain>
    </source>
</reference>
<dbReference type="OrthoDB" id="497541at2759"/>
<evidence type="ECO:0000256" key="8">
    <source>
        <dbReference type="ARBA" id="ARBA00022989"/>
    </source>
</evidence>
<keyword evidence="8 10" id="KW-1133">Transmembrane helix</keyword>
<sequence length="499" mass="55973">MPPKQIASTAPDRQRDVSQFRTKATTTPSAKPDPSQQGRTPGSSSHVSSQTAFLVCCLSHVVAALYAPIQDCDETFNYWEPTHYLTHGYGLQTWEYSPEYGIRSWLYVLLHAVPQKLASFAVKHKTAEFYLIRITLALVCAASEAKLVSVISRTLNPRIAILYLLVTFTPGMFYASVAYLPSSFAMICAIQGALALPFLAEEVIMAAITKDYFDTCRRFLDGTVRSLIVVGLELAINAFFYHEIVIAAWNIVFYNVFSSSDRGPNIFGVEPWDFYLKNLTLNFNIWFPLALLAAPLVFLLWCFRSHAPTQQTLLRTTIFISPFFFWLLIFNFQPHKEERFMYPAYPFLALNAAIAMHVILSVLGSANPRTLLGKLPSWLKLQIAFSVVLLSVAISSLRILGTITAYNAPLHVYRALEAEGMAKSGDTICLGKEWYRFPSSYFLPNGSHAKFVKSEFNGLLPGEFSEAKTGFGFFPGTWLIPPGMNDRNQEDPGKYVSLF</sequence>
<dbReference type="GO" id="GO:0006487">
    <property type="term" value="P:protein N-linked glycosylation"/>
    <property type="evidence" value="ECO:0007669"/>
    <property type="project" value="TreeGrafter"/>
</dbReference>
<accession>A0A0G2E4V1</accession>
<dbReference type="Pfam" id="PF03901">
    <property type="entry name" value="Glyco_transf_22"/>
    <property type="match status" value="2"/>
</dbReference>
<organism evidence="12 13">
    <name type="scientific">Phaeomoniella chlamydospora</name>
    <name type="common">Phaeoacremonium chlamydosporum</name>
    <dbReference type="NCBI Taxonomy" id="158046"/>
    <lineage>
        <taxon>Eukaryota</taxon>
        <taxon>Fungi</taxon>
        <taxon>Dikarya</taxon>
        <taxon>Ascomycota</taxon>
        <taxon>Pezizomycotina</taxon>
        <taxon>Eurotiomycetes</taxon>
        <taxon>Chaetothyriomycetidae</taxon>
        <taxon>Phaeomoniellales</taxon>
        <taxon>Phaeomoniellaceae</taxon>
        <taxon>Phaeomoniella</taxon>
    </lineage>
</organism>
<reference evidence="12 13" key="2">
    <citation type="submission" date="2015-05" db="EMBL/GenBank/DDBJ databases">
        <authorList>
            <person name="Morales-Cruz A."/>
            <person name="Amrine K.C."/>
            <person name="Cantu D."/>
        </authorList>
    </citation>
    <scope>NUCLEOTIDE SEQUENCE [LARGE SCALE GENOMIC DNA]</scope>
    <source>
        <strain evidence="12">UCRPC4</strain>
    </source>
</reference>
<feature type="transmembrane region" description="Helical" evidence="10">
    <location>
        <begin position="344"/>
        <end position="366"/>
    </location>
</feature>
<dbReference type="EMBL" id="LCWF01000137">
    <property type="protein sequence ID" value="KKY17749.1"/>
    <property type="molecule type" value="Genomic_DNA"/>
</dbReference>
<evidence type="ECO:0000256" key="3">
    <source>
        <dbReference type="ARBA" id="ARBA00007063"/>
    </source>
</evidence>
<evidence type="ECO:0000256" key="10">
    <source>
        <dbReference type="RuleBase" id="RU363075"/>
    </source>
</evidence>
<keyword evidence="9 10" id="KW-0472">Membrane</keyword>
<evidence type="ECO:0000256" key="2">
    <source>
        <dbReference type="ARBA" id="ARBA00004922"/>
    </source>
</evidence>